<dbReference type="AlphaFoldDB" id="A0A7J9F9E7"/>
<reference evidence="3 4" key="1">
    <citation type="journal article" date="2019" name="Genome Biol. Evol.">
        <title>Insights into the evolution of the New World diploid cottons (Gossypium, subgenus Houzingenia) based on genome sequencing.</title>
        <authorList>
            <person name="Grover C.E."/>
            <person name="Arick M.A. 2nd"/>
            <person name="Thrash A."/>
            <person name="Conover J.L."/>
            <person name="Sanders W.S."/>
            <person name="Peterson D.G."/>
            <person name="Frelichowski J.E."/>
            <person name="Scheffler J.A."/>
            <person name="Scheffler B.E."/>
            <person name="Wendel J.F."/>
        </authorList>
    </citation>
    <scope>NUCLEOTIDE SEQUENCE [LARGE SCALE GENOMIC DNA]</scope>
    <source>
        <strain evidence="3">8</strain>
        <tissue evidence="3">Leaf</tissue>
    </source>
</reference>
<organism evidence="3 4">
    <name type="scientific">Gossypium trilobum</name>
    <dbReference type="NCBI Taxonomy" id="34281"/>
    <lineage>
        <taxon>Eukaryota</taxon>
        <taxon>Viridiplantae</taxon>
        <taxon>Streptophyta</taxon>
        <taxon>Embryophyta</taxon>
        <taxon>Tracheophyta</taxon>
        <taxon>Spermatophyta</taxon>
        <taxon>Magnoliopsida</taxon>
        <taxon>eudicotyledons</taxon>
        <taxon>Gunneridae</taxon>
        <taxon>Pentapetalae</taxon>
        <taxon>rosids</taxon>
        <taxon>malvids</taxon>
        <taxon>Malvales</taxon>
        <taxon>Malvaceae</taxon>
        <taxon>Malvoideae</taxon>
        <taxon>Gossypium</taxon>
    </lineage>
</organism>
<evidence type="ECO:0000256" key="1">
    <source>
        <dbReference type="SAM" id="Coils"/>
    </source>
</evidence>
<feature type="coiled-coil region" evidence="1">
    <location>
        <begin position="189"/>
        <end position="216"/>
    </location>
</feature>
<keyword evidence="1" id="KW-0175">Coiled coil</keyword>
<feature type="non-terminal residue" evidence="3">
    <location>
        <position position="1"/>
    </location>
</feature>
<dbReference type="EMBL" id="JABEZW010000012">
    <property type="protein sequence ID" value="MBA0781185.1"/>
    <property type="molecule type" value="Genomic_DNA"/>
</dbReference>
<comment type="caution">
    <text evidence="3">The sequence shown here is derived from an EMBL/GenBank/DDBJ whole genome shotgun (WGS) entry which is preliminary data.</text>
</comment>
<feature type="region of interest" description="Disordered" evidence="2">
    <location>
        <begin position="90"/>
        <end position="121"/>
    </location>
</feature>
<gene>
    <name evidence="3" type="ORF">Gotri_002134</name>
</gene>
<accession>A0A7J9F9E7</accession>
<evidence type="ECO:0000313" key="4">
    <source>
        <dbReference type="Proteomes" id="UP000593568"/>
    </source>
</evidence>
<evidence type="ECO:0000256" key="2">
    <source>
        <dbReference type="SAM" id="MobiDB-lite"/>
    </source>
</evidence>
<feature type="compositionally biased region" description="Acidic residues" evidence="2">
    <location>
        <begin position="107"/>
        <end position="119"/>
    </location>
</feature>
<name>A0A7J9F9E7_9ROSI</name>
<keyword evidence="4" id="KW-1185">Reference proteome</keyword>
<evidence type="ECO:0000313" key="3">
    <source>
        <dbReference type="EMBL" id="MBA0781185.1"/>
    </source>
</evidence>
<dbReference type="Proteomes" id="UP000593568">
    <property type="component" value="Unassembled WGS sequence"/>
</dbReference>
<proteinExistence type="predicted"/>
<protein>
    <submittedName>
        <fullName evidence="3">Uncharacterized protein</fullName>
    </submittedName>
</protein>
<sequence length="216" mass="25017">MRINELIGSLQTFEINKEEAKKGKMKFEKKITFAMTETVPTEQSNVIKEMQEQLALLTQGFNKMAKKQFERNKCSELFKAIQKGKFKNNIESNEPIKEKKQGIQCHDDEETNSESESNDESVSNFVALNESDAFDCESVECNEEEAHDKLLKSYNLMLEKWNLLCDVNSKLSIENDFLKKEVSMLVRQVDGKMIELDEQSKKVEKLEEELRDAQSL</sequence>